<feature type="transmembrane region" description="Helical" evidence="8">
    <location>
        <begin position="430"/>
        <end position="455"/>
    </location>
</feature>
<dbReference type="HOGENOM" id="CLU_001265_30_5_1"/>
<name>B4NLR9_DROWI</name>
<evidence type="ECO:0000256" key="4">
    <source>
        <dbReference type="ARBA" id="ARBA00022597"/>
    </source>
</evidence>
<sequence>MKLQMKIRSMFSNPNCLLSQRNRHQLLVTLLVNIATFCHGLGAGWISPVMRDLQTENSPLPFEVYVNEISWIGSIVGIGSVVGNLLAGLLQDRIGRKLVMYGIAIPYTSFWLLIYFAQSVEYLYVGRFLAGMTGGSSYVVLPTFISEIADANIRGRLGSMILLSVNAGVLTGYVVSTNVAYFTAPMYIILLPICYFICNFFFPETPNHLIKKNKFLEAERSFRFYKNIQKDDQHSMSEFEDLKAQLIKEQDLRGKSLTYQDFINRPAFKAYASAFVLLMSNQFSGSFCVTTYVADIFTASHTTLDVNMCTIIIGVMQIVGNYVTTLLCDKYGRRILMLVSTSGASLCLAAFGIYTYFAQLYDLTSVGWLPLFILSLYVFLCNIGLVGCLFVVLVEVFPNKIRTAAVSTFVVILSFTVFLTLKMFPICVALWGISVTVWCCSGFSLAGFLYFLLFLEETKGKSLLA</sequence>
<reference evidence="10 11" key="1">
    <citation type="journal article" date="2007" name="Nature">
        <title>Evolution of genes and genomes on the Drosophila phylogeny.</title>
        <authorList>
            <consortium name="Drosophila 12 Genomes Consortium"/>
            <person name="Clark A.G."/>
            <person name="Eisen M.B."/>
            <person name="Smith D.R."/>
            <person name="Bergman C.M."/>
            <person name="Oliver B."/>
            <person name="Markow T.A."/>
            <person name="Kaufman T.C."/>
            <person name="Kellis M."/>
            <person name="Gelbart W."/>
            <person name="Iyer V.N."/>
            <person name="Pollard D.A."/>
            <person name="Sackton T.B."/>
            <person name="Larracuente A.M."/>
            <person name="Singh N.D."/>
            <person name="Abad J.P."/>
            <person name="Abt D.N."/>
            <person name="Adryan B."/>
            <person name="Aguade M."/>
            <person name="Akashi H."/>
            <person name="Anderson W.W."/>
            <person name="Aquadro C.F."/>
            <person name="Ardell D.H."/>
            <person name="Arguello R."/>
            <person name="Artieri C.G."/>
            <person name="Barbash D.A."/>
            <person name="Barker D."/>
            <person name="Barsanti P."/>
            <person name="Batterham P."/>
            <person name="Batzoglou S."/>
            <person name="Begun D."/>
            <person name="Bhutkar A."/>
            <person name="Blanco E."/>
            <person name="Bosak S.A."/>
            <person name="Bradley R.K."/>
            <person name="Brand A.D."/>
            <person name="Brent M.R."/>
            <person name="Brooks A.N."/>
            <person name="Brown R.H."/>
            <person name="Butlin R.K."/>
            <person name="Caggese C."/>
            <person name="Calvi B.R."/>
            <person name="Bernardo de Carvalho A."/>
            <person name="Caspi A."/>
            <person name="Castrezana S."/>
            <person name="Celniker S.E."/>
            <person name="Chang J.L."/>
            <person name="Chapple C."/>
            <person name="Chatterji S."/>
            <person name="Chinwalla A."/>
            <person name="Civetta A."/>
            <person name="Clifton S.W."/>
            <person name="Comeron J.M."/>
            <person name="Costello J.C."/>
            <person name="Coyne J.A."/>
            <person name="Daub J."/>
            <person name="David R.G."/>
            <person name="Delcher A.L."/>
            <person name="Delehaunty K."/>
            <person name="Do C.B."/>
            <person name="Ebling H."/>
            <person name="Edwards K."/>
            <person name="Eickbush T."/>
            <person name="Evans J.D."/>
            <person name="Filipski A."/>
            <person name="Findeiss S."/>
            <person name="Freyhult E."/>
            <person name="Fulton L."/>
            <person name="Fulton R."/>
            <person name="Garcia A.C."/>
            <person name="Gardiner A."/>
            <person name="Garfield D.A."/>
            <person name="Garvin B.E."/>
            <person name="Gibson G."/>
            <person name="Gilbert D."/>
            <person name="Gnerre S."/>
            <person name="Godfrey J."/>
            <person name="Good R."/>
            <person name="Gotea V."/>
            <person name="Gravely B."/>
            <person name="Greenberg A.J."/>
            <person name="Griffiths-Jones S."/>
            <person name="Gross S."/>
            <person name="Guigo R."/>
            <person name="Gustafson E.A."/>
            <person name="Haerty W."/>
            <person name="Hahn M.W."/>
            <person name="Halligan D.L."/>
            <person name="Halpern A.L."/>
            <person name="Halter G.M."/>
            <person name="Han M.V."/>
            <person name="Heger A."/>
            <person name="Hillier L."/>
            <person name="Hinrichs A.S."/>
            <person name="Holmes I."/>
            <person name="Hoskins R.A."/>
            <person name="Hubisz M.J."/>
            <person name="Hultmark D."/>
            <person name="Huntley M.A."/>
            <person name="Jaffe D.B."/>
            <person name="Jagadeeshan S."/>
            <person name="Jeck W.R."/>
            <person name="Johnson J."/>
            <person name="Jones C.D."/>
            <person name="Jordan W.C."/>
            <person name="Karpen G.H."/>
            <person name="Kataoka E."/>
            <person name="Keightley P.D."/>
            <person name="Kheradpour P."/>
            <person name="Kirkness E.F."/>
            <person name="Koerich L.B."/>
            <person name="Kristiansen K."/>
            <person name="Kudrna D."/>
            <person name="Kulathinal R.J."/>
            <person name="Kumar S."/>
            <person name="Kwok R."/>
            <person name="Lander E."/>
            <person name="Langley C.H."/>
            <person name="Lapoint R."/>
            <person name="Lazzaro B.P."/>
            <person name="Lee S.J."/>
            <person name="Levesque L."/>
            <person name="Li R."/>
            <person name="Lin C.F."/>
            <person name="Lin M.F."/>
            <person name="Lindblad-Toh K."/>
            <person name="Llopart A."/>
            <person name="Long M."/>
            <person name="Low L."/>
            <person name="Lozovsky E."/>
            <person name="Lu J."/>
            <person name="Luo M."/>
            <person name="Machado C.A."/>
            <person name="Makalowski W."/>
            <person name="Marzo M."/>
            <person name="Matsuda M."/>
            <person name="Matzkin L."/>
            <person name="McAllister B."/>
            <person name="McBride C.S."/>
            <person name="McKernan B."/>
            <person name="McKernan K."/>
            <person name="Mendez-Lago M."/>
            <person name="Minx P."/>
            <person name="Mollenhauer M.U."/>
            <person name="Montooth K."/>
            <person name="Mount S.M."/>
            <person name="Mu X."/>
            <person name="Myers E."/>
            <person name="Negre B."/>
            <person name="Newfeld S."/>
            <person name="Nielsen R."/>
            <person name="Noor M.A."/>
            <person name="O'Grady P."/>
            <person name="Pachter L."/>
            <person name="Papaceit M."/>
            <person name="Parisi M.J."/>
            <person name="Parisi M."/>
            <person name="Parts L."/>
            <person name="Pedersen J.S."/>
            <person name="Pesole G."/>
            <person name="Phillippy A.M."/>
            <person name="Ponting C.P."/>
            <person name="Pop M."/>
            <person name="Porcelli D."/>
            <person name="Powell J.R."/>
            <person name="Prohaska S."/>
            <person name="Pruitt K."/>
            <person name="Puig M."/>
            <person name="Quesneville H."/>
            <person name="Ram K.R."/>
            <person name="Rand D."/>
            <person name="Rasmussen M.D."/>
            <person name="Reed L.K."/>
            <person name="Reenan R."/>
            <person name="Reily A."/>
            <person name="Remington K.A."/>
            <person name="Rieger T.T."/>
            <person name="Ritchie M.G."/>
            <person name="Robin C."/>
            <person name="Rogers Y.H."/>
            <person name="Rohde C."/>
            <person name="Rozas J."/>
            <person name="Rubenfield M.J."/>
            <person name="Ruiz A."/>
            <person name="Russo S."/>
            <person name="Salzberg S.L."/>
            <person name="Sanchez-Gracia A."/>
            <person name="Saranga D.J."/>
            <person name="Sato H."/>
            <person name="Schaeffer S.W."/>
            <person name="Schatz M.C."/>
            <person name="Schlenke T."/>
            <person name="Schwartz R."/>
            <person name="Segarra C."/>
            <person name="Singh R.S."/>
            <person name="Sirot L."/>
            <person name="Sirota M."/>
            <person name="Sisneros N.B."/>
            <person name="Smith C.D."/>
            <person name="Smith T.F."/>
            <person name="Spieth J."/>
            <person name="Stage D.E."/>
            <person name="Stark A."/>
            <person name="Stephan W."/>
            <person name="Strausberg R.L."/>
            <person name="Strempel S."/>
            <person name="Sturgill D."/>
            <person name="Sutton G."/>
            <person name="Sutton G.G."/>
            <person name="Tao W."/>
            <person name="Teichmann S."/>
            <person name="Tobari Y.N."/>
            <person name="Tomimura Y."/>
            <person name="Tsolas J.M."/>
            <person name="Valente V.L."/>
            <person name="Venter E."/>
            <person name="Venter J.C."/>
            <person name="Vicario S."/>
            <person name="Vieira F.G."/>
            <person name="Vilella A.J."/>
            <person name="Villasante A."/>
            <person name="Walenz B."/>
            <person name="Wang J."/>
            <person name="Wasserman M."/>
            <person name="Watts T."/>
            <person name="Wilson D."/>
            <person name="Wilson R.K."/>
            <person name="Wing R.A."/>
            <person name="Wolfner M.F."/>
            <person name="Wong A."/>
            <person name="Wong G.K."/>
            <person name="Wu C.I."/>
            <person name="Wu G."/>
            <person name="Yamamoto D."/>
            <person name="Yang H.P."/>
            <person name="Yang S.P."/>
            <person name="Yorke J.A."/>
            <person name="Yoshida K."/>
            <person name="Zdobnov E."/>
            <person name="Zhang P."/>
            <person name="Zhang Y."/>
            <person name="Zimin A.V."/>
            <person name="Baldwin J."/>
            <person name="Abdouelleil A."/>
            <person name="Abdulkadir J."/>
            <person name="Abebe A."/>
            <person name="Abera B."/>
            <person name="Abreu J."/>
            <person name="Acer S.C."/>
            <person name="Aftuck L."/>
            <person name="Alexander A."/>
            <person name="An P."/>
            <person name="Anderson E."/>
            <person name="Anderson S."/>
            <person name="Arachi H."/>
            <person name="Azer M."/>
            <person name="Bachantsang P."/>
            <person name="Barry A."/>
            <person name="Bayul T."/>
            <person name="Berlin A."/>
            <person name="Bessette D."/>
            <person name="Bloom T."/>
            <person name="Blye J."/>
            <person name="Boguslavskiy L."/>
            <person name="Bonnet C."/>
            <person name="Boukhgalter B."/>
            <person name="Bourzgui I."/>
            <person name="Brown A."/>
            <person name="Cahill P."/>
            <person name="Channer S."/>
            <person name="Cheshatsang Y."/>
            <person name="Chuda L."/>
            <person name="Citroen M."/>
            <person name="Collymore A."/>
            <person name="Cooke P."/>
            <person name="Costello M."/>
            <person name="D'Aco K."/>
            <person name="Daza R."/>
            <person name="De Haan G."/>
            <person name="DeGray S."/>
            <person name="DeMaso C."/>
            <person name="Dhargay N."/>
            <person name="Dooley K."/>
            <person name="Dooley E."/>
            <person name="Doricent M."/>
            <person name="Dorje P."/>
            <person name="Dorjee K."/>
            <person name="Dupes A."/>
            <person name="Elong R."/>
            <person name="Falk J."/>
            <person name="Farina A."/>
            <person name="Faro S."/>
            <person name="Ferguson D."/>
            <person name="Fisher S."/>
            <person name="Foley C.D."/>
            <person name="Franke A."/>
            <person name="Friedrich D."/>
            <person name="Gadbois L."/>
            <person name="Gearin G."/>
            <person name="Gearin C.R."/>
            <person name="Giannoukos G."/>
            <person name="Goode T."/>
            <person name="Graham J."/>
            <person name="Grandbois E."/>
            <person name="Grewal S."/>
            <person name="Gyaltsen K."/>
            <person name="Hafez N."/>
            <person name="Hagos B."/>
            <person name="Hall J."/>
            <person name="Henson C."/>
            <person name="Hollinger A."/>
            <person name="Honan T."/>
            <person name="Huard M.D."/>
            <person name="Hughes L."/>
            <person name="Hurhula B."/>
            <person name="Husby M.E."/>
            <person name="Kamat A."/>
            <person name="Kanga B."/>
            <person name="Kashin S."/>
            <person name="Khazanovich D."/>
            <person name="Kisner P."/>
            <person name="Lance K."/>
            <person name="Lara M."/>
            <person name="Lee W."/>
            <person name="Lennon N."/>
            <person name="Letendre F."/>
            <person name="LeVine R."/>
            <person name="Lipovsky A."/>
            <person name="Liu X."/>
            <person name="Liu J."/>
            <person name="Liu S."/>
            <person name="Lokyitsang T."/>
            <person name="Lokyitsang Y."/>
            <person name="Lubonja R."/>
            <person name="Lui A."/>
            <person name="MacDonald P."/>
            <person name="Magnisalis V."/>
            <person name="Maru K."/>
            <person name="Matthews C."/>
            <person name="McCusker W."/>
            <person name="McDonough S."/>
            <person name="Mehta T."/>
            <person name="Meldrim J."/>
            <person name="Meneus L."/>
            <person name="Mihai O."/>
            <person name="Mihalev A."/>
            <person name="Mihova T."/>
            <person name="Mittelman R."/>
            <person name="Mlenga V."/>
            <person name="Montmayeur A."/>
            <person name="Mulrain L."/>
            <person name="Navidi A."/>
            <person name="Naylor J."/>
            <person name="Negash T."/>
            <person name="Nguyen T."/>
            <person name="Nguyen N."/>
            <person name="Nicol R."/>
            <person name="Norbu C."/>
            <person name="Norbu N."/>
            <person name="Novod N."/>
            <person name="O'Neill B."/>
            <person name="Osman S."/>
            <person name="Markiewicz E."/>
            <person name="Oyono O.L."/>
            <person name="Patti C."/>
            <person name="Phunkhang P."/>
            <person name="Pierre F."/>
            <person name="Priest M."/>
            <person name="Raghuraman S."/>
            <person name="Rege F."/>
            <person name="Reyes R."/>
            <person name="Rise C."/>
            <person name="Rogov P."/>
            <person name="Ross K."/>
            <person name="Ryan E."/>
            <person name="Settipalli S."/>
            <person name="Shea T."/>
            <person name="Sherpa N."/>
            <person name="Shi L."/>
            <person name="Shih D."/>
            <person name="Sparrow T."/>
            <person name="Spaulding J."/>
            <person name="Stalker J."/>
            <person name="Stange-Thomann N."/>
            <person name="Stavropoulos S."/>
            <person name="Stone C."/>
            <person name="Strader C."/>
            <person name="Tesfaye S."/>
            <person name="Thomson T."/>
            <person name="Thoulutsang Y."/>
            <person name="Thoulutsang D."/>
            <person name="Topham K."/>
            <person name="Topping I."/>
            <person name="Tsamla T."/>
            <person name="Vassiliev H."/>
            <person name="Vo A."/>
            <person name="Wangchuk T."/>
            <person name="Wangdi T."/>
            <person name="Weiand M."/>
            <person name="Wilkinson J."/>
            <person name="Wilson A."/>
            <person name="Yadav S."/>
            <person name="Young G."/>
            <person name="Yu Q."/>
            <person name="Zembek L."/>
            <person name="Zhong D."/>
            <person name="Zimmer A."/>
            <person name="Zwirko Z."/>
            <person name="Jaffe D.B."/>
            <person name="Alvarez P."/>
            <person name="Brockman W."/>
            <person name="Butler J."/>
            <person name="Chin C."/>
            <person name="Gnerre S."/>
            <person name="Grabherr M."/>
            <person name="Kleber M."/>
            <person name="Mauceli E."/>
            <person name="MacCallum I."/>
        </authorList>
    </citation>
    <scope>NUCLEOTIDE SEQUENCE [LARGE SCALE GENOMIC DNA]</scope>
    <source>
        <strain evidence="11">Tucson 14030-0811.24</strain>
    </source>
</reference>
<keyword evidence="6 8" id="KW-1133">Transmembrane helix</keyword>
<dbReference type="FunFam" id="1.20.1250.20:FF:000218">
    <property type="entry name" value="facilitated trehalose transporter Tret1"/>
    <property type="match status" value="1"/>
</dbReference>
<feature type="transmembrane region" description="Helical" evidence="8">
    <location>
        <begin position="26"/>
        <end position="49"/>
    </location>
</feature>
<dbReference type="OrthoDB" id="8120565at2759"/>
<evidence type="ECO:0000256" key="8">
    <source>
        <dbReference type="SAM" id="Phobius"/>
    </source>
</evidence>
<dbReference type="InterPro" id="IPR044775">
    <property type="entry name" value="MFS_ERD6/Tret1-like"/>
</dbReference>
<feature type="transmembrane region" description="Helical" evidence="8">
    <location>
        <begin position="369"/>
        <end position="392"/>
    </location>
</feature>
<feature type="transmembrane region" description="Helical" evidence="8">
    <location>
        <begin position="157"/>
        <end position="175"/>
    </location>
</feature>
<evidence type="ECO:0000256" key="5">
    <source>
        <dbReference type="ARBA" id="ARBA00022692"/>
    </source>
</evidence>
<organism evidence="10 11">
    <name type="scientific">Drosophila willistoni</name>
    <name type="common">Fruit fly</name>
    <dbReference type="NCBI Taxonomy" id="7260"/>
    <lineage>
        <taxon>Eukaryota</taxon>
        <taxon>Metazoa</taxon>
        <taxon>Ecdysozoa</taxon>
        <taxon>Arthropoda</taxon>
        <taxon>Hexapoda</taxon>
        <taxon>Insecta</taxon>
        <taxon>Pterygota</taxon>
        <taxon>Neoptera</taxon>
        <taxon>Endopterygota</taxon>
        <taxon>Diptera</taxon>
        <taxon>Brachycera</taxon>
        <taxon>Muscomorpha</taxon>
        <taxon>Ephydroidea</taxon>
        <taxon>Drosophilidae</taxon>
        <taxon>Drosophila</taxon>
        <taxon>Sophophora</taxon>
    </lineage>
</organism>
<dbReference type="CDD" id="cd17358">
    <property type="entry name" value="MFS_GLUT6_8_Class3_like"/>
    <property type="match status" value="1"/>
</dbReference>
<evidence type="ECO:0000256" key="1">
    <source>
        <dbReference type="ARBA" id="ARBA00004651"/>
    </source>
</evidence>
<keyword evidence="5 8" id="KW-0812">Transmembrane</keyword>
<evidence type="ECO:0000256" key="3">
    <source>
        <dbReference type="ARBA" id="ARBA00022475"/>
    </source>
</evidence>
<accession>B4NLR9</accession>
<proteinExistence type="predicted"/>
<dbReference type="PROSITE" id="PS00217">
    <property type="entry name" value="SUGAR_TRANSPORT_2"/>
    <property type="match status" value="1"/>
</dbReference>
<dbReference type="EMBL" id="CH964274">
    <property type="protein sequence ID" value="EDW85308.1"/>
    <property type="molecule type" value="Genomic_DNA"/>
</dbReference>
<dbReference type="STRING" id="7260.B4NLR9"/>
<dbReference type="PhylomeDB" id="B4NLR9"/>
<evidence type="ECO:0000313" key="10">
    <source>
        <dbReference type="EMBL" id="EDW85308.1"/>
    </source>
</evidence>
<dbReference type="Proteomes" id="UP000007798">
    <property type="component" value="Unassembled WGS sequence"/>
</dbReference>
<dbReference type="PROSITE" id="PS50850">
    <property type="entry name" value="MFS"/>
    <property type="match status" value="1"/>
</dbReference>
<dbReference type="GO" id="GO:0005886">
    <property type="term" value="C:plasma membrane"/>
    <property type="evidence" value="ECO:0007669"/>
    <property type="project" value="UniProtKB-SubCell"/>
</dbReference>
<evidence type="ECO:0000256" key="7">
    <source>
        <dbReference type="ARBA" id="ARBA00023136"/>
    </source>
</evidence>
<dbReference type="PANTHER" id="PTHR48021:SF33">
    <property type="entry name" value="AT22075P-RELATED"/>
    <property type="match status" value="1"/>
</dbReference>
<dbReference type="eggNOG" id="KOG0254">
    <property type="taxonomic scope" value="Eukaryota"/>
</dbReference>
<dbReference type="InterPro" id="IPR005829">
    <property type="entry name" value="Sugar_transporter_CS"/>
</dbReference>
<feature type="transmembrane region" description="Helical" evidence="8">
    <location>
        <begin position="335"/>
        <end position="357"/>
    </location>
</feature>
<dbReference type="GO" id="GO:0051119">
    <property type="term" value="F:sugar transmembrane transporter activity"/>
    <property type="evidence" value="ECO:0007669"/>
    <property type="project" value="InterPro"/>
</dbReference>
<feature type="transmembrane region" description="Helical" evidence="8">
    <location>
        <begin position="181"/>
        <end position="202"/>
    </location>
</feature>
<dbReference type="PANTHER" id="PTHR48021">
    <property type="match status" value="1"/>
</dbReference>
<keyword evidence="2" id="KW-0813">Transport</keyword>
<keyword evidence="3" id="KW-1003">Cell membrane</keyword>
<dbReference type="Gene3D" id="1.20.1250.20">
    <property type="entry name" value="MFS general substrate transporter like domains"/>
    <property type="match status" value="1"/>
</dbReference>
<feature type="domain" description="Major facilitator superfamily (MFS) profile" evidence="9">
    <location>
        <begin position="28"/>
        <end position="459"/>
    </location>
</feature>
<feature type="transmembrane region" description="Helical" evidence="8">
    <location>
        <begin position="124"/>
        <end position="145"/>
    </location>
</feature>
<dbReference type="InParanoid" id="B4NLR9"/>
<evidence type="ECO:0000256" key="2">
    <source>
        <dbReference type="ARBA" id="ARBA00022448"/>
    </source>
</evidence>
<feature type="transmembrane region" description="Helical" evidence="8">
    <location>
        <begin position="98"/>
        <end position="118"/>
    </location>
</feature>
<keyword evidence="11" id="KW-1185">Reference proteome</keyword>
<dbReference type="Pfam" id="PF00083">
    <property type="entry name" value="Sugar_tr"/>
    <property type="match status" value="1"/>
</dbReference>
<keyword evidence="4" id="KW-0762">Sugar transport</keyword>
<dbReference type="SUPFAM" id="SSF103473">
    <property type="entry name" value="MFS general substrate transporter"/>
    <property type="match status" value="1"/>
</dbReference>
<comment type="subcellular location">
    <subcellularLocation>
        <location evidence="1">Cell membrane</location>
        <topology evidence="1">Multi-pass membrane protein</topology>
    </subcellularLocation>
</comment>
<dbReference type="AlphaFoldDB" id="B4NLR9"/>
<feature type="transmembrane region" description="Helical" evidence="8">
    <location>
        <begin position="304"/>
        <end position="323"/>
    </location>
</feature>
<dbReference type="InterPro" id="IPR036259">
    <property type="entry name" value="MFS_trans_sf"/>
</dbReference>
<dbReference type="InterPro" id="IPR050549">
    <property type="entry name" value="MFS_Trehalose_Transporter"/>
</dbReference>
<evidence type="ECO:0000313" key="11">
    <source>
        <dbReference type="Proteomes" id="UP000007798"/>
    </source>
</evidence>
<evidence type="ECO:0000256" key="6">
    <source>
        <dbReference type="ARBA" id="ARBA00022989"/>
    </source>
</evidence>
<evidence type="ECO:0000259" key="9">
    <source>
        <dbReference type="PROSITE" id="PS50850"/>
    </source>
</evidence>
<protein>
    <recommendedName>
        <fullName evidence="9">Major facilitator superfamily (MFS) profile domain-containing protein</fullName>
    </recommendedName>
</protein>
<dbReference type="InterPro" id="IPR020846">
    <property type="entry name" value="MFS_dom"/>
</dbReference>
<feature type="transmembrane region" description="Helical" evidence="8">
    <location>
        <begin position="270"/>
        <end position="292"/>
    </location>
</feature>
<feature type="transmembrane region" description="Helical" evidence="8">
    <location>
        <begin position="404"/>
        <end position="424"/>
    </location>
</feature>
<dbReference type="OMA" id="WGAKTGM"/>
<gene>
    <name evidence="10" type="primary">Dwil\GK18461</name>
    <name evidence="10" type="ORF">Dwil_GK18461</name>
</gene>
<dbReference type="InterPro" id="IPR005828">
    <property type="entry name" value="MFS_sugar_transport-like"/>
</dbReference>
<keyword evidence="7 8" id="KW-0472">Membrane</keyword>
<dbReference type="FunCoup" id="B4NLR9">
    <property type="interactions" value="9"/>
</dbReference>
<feature type="transmembrane region" description="Helical" evidence="8">
    <location>
        <begin position="69"/>
        <end position="86"/>
    </location>
</feature>